<dbReference type="Proteomes" id="UP000265520">
    <property type="component" value="Unassembled WGS sequence"/>
</dbReference>
<keyword evidence="2" id="KW-1185">Reference proteome</keyword>
<name>A0A392RNM8_9FABA</name>
<organism evidence="1 2">
    <name type="scientific">Trifolium medium</name>
    <dbReference type="NCBI Taxonomy" id="97028"/>
    <lineage>
        <taxon>Eukaryota</taxon>
        <taxon>Viridiplantae</taxon>
        <taxon>Streptophyta</taxon>
        <taxon>Embryophyta</taxon>
        <taxon>Tracheophyta</taxon>
        <taxon>Spermatophyta</taxon>
        <taxon>Magnoliopsida</taxon>
        <taxon>eudicotyledons</taxon>
        <taxon>Gunneridae</taxon>
        <taxon>Pentapetalae</taxon>
        <taxon>rosids</taxon>
        <taxon>fabids</taxon>
        <taxon>Fabales</taxon>
        <taxon>Fabaceae</taxon>
        <taxon>Papilionoideae</taxon>
        <taxon>50 kb inversion clade</taxon>
        <taxon>NPAAA clade</taxon>
        <taxon>Hologalegina</taxon>
        <taxon>IRL clade</taxon>
        <taxon>Trifolieae</taxon>
        <taxon>Trifolium</taxon>
    </lineage>
</organism>
<protein>
    <submittedName>
        <fullName evidence="1">Uncharacterized protein</fullName>
    </submittedName>
</protein>
<sequence length="40" mass="4823">KCQTRRRWRTVYGGMKKVATEMAREGLWRRKKKGNHDSTD</sequence>
<reference evidence="1 2" key="1">
    <citation type="journal article" date="2018" name="Front. Plant Sci.">
        <title>Red Clover (Trifolium pratense) and Zigzag Clover (T. medium) - A Picture of Genomic Similarities and Differences.</title>
        <authorList>
            <person name="Dluhosova J."/>
            <person name="Istvanek J."/>
            <person name="Nedelnik J."/>
            <person name="Repkova J."/>
        </authorList>
    </citation>
    <scope>NUCLEOTIDE SEQUENCE [LARGE SCALE GENOMIC DNA]</scope>
    <source>
        <strain evidence="2">cv. 10/8</strain>
        <tissue evidence="1">Leaf</tissue>
    </source>
</reference>
<accession>A0A392RNM8</accession>
<dbReference type="AlphaFoldDB" id="A0A392RNM8"/>
<proteinExistence type="predicted"/>
<comment type="caution">
    <text evidence="1">The sequence shown here is derived from an EMBL/GenBank/DDBJ whole genome shotgun (WGS) entry which is preliminary data.</text>
</comment>
<feature type="non-terminal residue" evidence="1">
    <location>
        <position position="1"/>
    </location>
</feature>
<evidence type="ECO:0000313" key="1">
    <source>
        <dbReference type="EMBL" id="MCI38251.1"/>
    </source>
</evidence>
<evidence type="ECO:0000313" key="2">
    <source>
        <dbReference type="Proteomes" id="UP000265520"/>
    </source>
</evidence>
<dbReference type="EMBL" id="LXQA010253692">
    <property type="protein sequence ID" value="MCI38251.1"/>
    <property type="molecule type" value="Genomic_DNA"/>
</dbReference>